<evidence type="ECO:0000256" key="1">
    <source>
        <dbReference type="PROSITE-ProRule" id="PRU00339"/>
    </source>
</evidence>
<dbReference type="Gene3D" id="1.25.40.10">
    <property type="entry name" value="Tetratricopeptide repeat domain"/>
    <property type="match status" value="1"/>
</dbReference>
<dbReference type="InterPro" id="IPR011990">
    <property type="entry name" value="TPR-like_helical_dom_sf"/>
</dbReference>
<dbReference type="PANTHER" id="PTHR22550">
    <property type="entry name" value="SPORE GERMINATION PROTEIN"/>
    <property type="match status" value="1"/>
</dbReference>
<protein>
    <submittedName>
        <fullName evidence="5">Ca-activated chloride channel family protein</fullName>
    </submittedName>
</protein>
<proteinExistence type="predicted"/>
<feature type="compositionally biased region" description="Basic and acidic residues" evidence="2">
    <location>
        <begin position="532"/>
        <end position="558"/>
    </location>
</feature>
<name>A0A1H2EYG3_9GAMM</name>
<dbReference type="SMART" id="SM00327">
    <property type="entry name" value="VWA"/>
    <property type="match status" value="1"/>
</dbReference>
<dbReference type="InterPro" id="IPR036465">
    <property type="entry name" value="vWFA_dom_sf"/>
</dbReference>
<gene>
    <name evidence="5" type="ORF">SAMN05216210_1144</name>
</gene>
<keyword evidence="3" id="KW-0472">Membrane</keyword>
<dbReference type="AlphaFoldDB" id="A0A1H2EYG3"/>
<reference evidence="6" key="1">
    <citation type="submission" date="2016-10" db="EMBL/GenBank/DDBJ databases">
        <authorList>
            <person name="Varghese N."/>
            <person name="Submissions S."/>
        </authorList>
    </citation>
    <scope>NUCLEOTIDE SEQUENCE [LARGE SCALE GENOMIC DNA]</scope>
    <source>
        <strain evidence="6">CECT 8338</strain>
    </source>
</reference>
<dbReference type="PROSITE" id="PS50005">
    <property type="entry name" value="TPR"/>
    <property type="match status" value="1"/>
</dbReference>
<dbReference type="SMART" id="SM00028">
    <property type="entry name" value="TPR"/>
    <property type="match status" value="1"/>
</dbReference>
<dbReference type="InterPro" id="IPR002035">
    <property type="entry name" value="VWF_A"/>
</dbReference>
<dbReference type="STRING" id="1434072.SAMN05216210_1144"/>
<evidence type="ECO:0000256" key="2">
    <source>
        <dbReference type="SAM" id="MobiDB-lite"/>
    </source>
</evidence>
<feature type="compositionally biased region" description="Basic and acidic residues" evidence="2">
    <location>
        <begin position="478"/>
        <end position="491"/>
    </location>
</feature>
<keyword evidence="3" id="KW-1133">Transmembrane helix</keyword>
<keyword evidence="3" id="KW-0812">Transmembrane</keyword>
<organism evidence="5 6">
    <name type="scientific">Halopseudomonas salegens</name>
    <dbReference type="NCBI Taxonomy" id="1434072"/>
    <lineage>
        <taxon>Bacteria</taxon>
        <taxon>Pseudomonadati</taxon>
        <taxon>Pseudomonadota</taxon>
        <taxon>Gammaproteobacteria</taxon>
        <taxon>Pseudomonadales</taxon>
        <taxon>Pseudomonadaceae</taxon>
        <taxon>Halopseudomonas</taxon>
    </lineage>
</organism>
<dbReference type="Gene3D" id="3.40.50.410">
    <property type="entry name" value="von Willebrand factor, type A domain"/>
    <property type="match status" value="1"/>
</dbReference>
<sequence length="583" mass="65135">MPESLFGLTLLRPWWLLLWLPGAWLVWQLYRRGRSSQQWQRLISARLQPWLLEQQANSQRQGRYWLLGLGWSLAILILGGPAWETDEQVLLNDRSALVMVLDVSRQMLANDLLPNRLQLAQRKIHDISQRHADSQLGLVVYAGSAHRVTPLTTDAQTLRAMVDSLHPEIMPRDGQRLDLALELARESLDKLPPDSSHVLLITAGLPEAQQEQLQRHASELGSRLVILGVGSAEGAPIPVSDGGFMRQSDGRIMLSRLDAPALASIARRHGAGYHGLTLDDTDIDYLLGDLFQSSERLPDPRRSLADQGHWLLLLLVPLAALGARRGLLVVLLAVLWLPAPAAASWWQDLWQRRDQQAMQLLEREQPAAAAERFEHPAWRAWAWHAADDYARAADAWAQLVAEAPENPDYHFNHGTSLALAGRYTAALEAFEQALTRAPDHQAARHNRNRVEAYLENLQQENPTDPGETDEDTGQASETVKDSDQANDEKPSTADLSADSEPAGSLPNETATSPSESSATAAENGKAQDSSQADDRQPGTEHQPRTNTREQAAQRRWLDEIDDNPGELLRRKFRHEYQLMQESP</sequence>
<keyword evidence="1" id="KW-0802">TPR repeat</keyword>
<dbReference type="InterPro" id="IPR050768">
    <property type="entry name" value="UPF0353/GerABKA_families"/>
</dbReference>
<dbReference type="RefSeq" id="WP_172830090.1">
    <property type="nucleotide sequence ID" value="NZ_LT629787.1"/>
</dbReference>
<dbReference type="Proteomes" id="UP000243924">
    <property type="component" value="Chromosome I"/>
</dbReference>
<evidence type="ECO:0000313" key="5">
    <source>
        <dbReference type="EMBL" id="SDU00160.1"/>
    </source>
</evidence>
<feature type="compositionally biased region" description="Low complexity" evidence="2">
    <location>
        <begin position="508"/>
        <end position="522"/>
    </location>
</feature>
<dbReference type="InterPro" id="IPR019734">
    <property type="entry name" value="TPR_rpt"/>
</dbReference>
<keyword evidence="6" id="KW-1185">Reference proteome</keyword>
<feature type="repeat" description="TPR" evidence="1">
    <location>
        <begin position="407"/>
        <end position="440"/>
    </location>
</feature>
<dbReference type="SUPFAM" id="SSF53300">
    <property type="entry name" value="vWA-like"/>
    <property type="match status" value="1"/>
</dbReference>
<dbReference type="Pfam" id="PF13519">
    <property type="entry name" value="VWA_2"/>
    <property type="match status" value="1"/>
</dbReference>
<evidence type="ECO:0000256" key="3">
    <source>
        <dbReference type="SAM" id="Phobius"/>
    </source>
</evidence>
<dbReference type="SUPFAM" id="SSF48452">
    <property type="entry name" value="TPR-like"/>
    <property type="match status" value="1"/>
</dbReference>
<evidence type="ECO:0000259" key="4">
    <source>
        <dbReference type="PROSITE" id="PS50234"/>
    </source>
</evidence>
<dbReference type="PROSITE" id="PS50234">
    <property type="entry name" value="VWFA"/>
    <property type="match status" value="1"/>
</dbReference>
<dbReference type="EMBL" id="LT629787">
    <property type="protein sequence ID" value="SDU00160.1"/>
    <property type="molecule type" value="Genomic_DNA"/>
</dbReference>
<feature type="transmembrane region" description="Helical" evidence="3">
    <location>
        <begin position="64"/>
        <end position="83"/>
    </location>
</feature>
<feature type="region of interest" description="Disordered" evidence="2">
    <location>
        <begin position="456"/>
        <end position="564"/>
    </location>
</feature>
<accession>A0A1H2EYG3</accession>
<feature type="domain" description="VWFA" evidence="4">
    <location>
        <begin position="96"/>
        <end position="294"/>
    </location>
</feature>
<feature type="transmembrane region" description="Helical" evidence="3">
    <location>
        <begin position="12"/>
        <end position="30"/>
    </location>
</feature>
<dbReference type="PANTHER" id="PTHR22550:SF14">
    <property type="entry name" value="VWFA DOMAIN-CONTAINING PROTEIN"/>
    <property type="match status" value="1"/>
</dbReference>
<evidence type="ECO:0000313" key="6">
    <source>
        <dbReference type="Proteomes" id="UP000243924"/>
    </source>
</evidence>